<dbReference type="AlphaFoldDB" id="A0A7G9SDN7"/>
<feature type="signal peptide" evidence="2">
    <location>
        <begin position="1"/>
        <end position="25"/>
    </location>
</feature>
<dbReference type="KEGG" id="srhi:H9L12_05485"/>
<evidence type="ECO:0000256" key="1">
    <source>
        <dbReference type="SAM" id="MobiDB-lite"/>
    </source>
</evidence>
<name>A0A7G9SDN7_9SPHN</name>
<keyword evidence="4" id="KW-1185">Reference proteome</keyword>
<evidence type="ECO:0000256" key="2">
    <source>
        <dbReference type="SAM" id="SignalP"/>
    </source>
</evidence>
<protein>
    <submittedName>
        <fullName evidence="3">Heavy-metal-associated domain-containing protein</fullName>
    </submittedName>
</protein>
<evidence type="ECO:0000313" key="4">
    <source>
        <dbReference type="Proteomes" id="UP000515955"/>
    </source>
</evidence>
<organism evidence="3 4">
    <name type="scientific">Sphingomonas rhizophila</name>
    <dbReference type="NCBI Taxonomy" id="2071607"/>
    <lineage>
        <taxon>Bacteria</taxon>
        <taxon>Pseudomonadati</taxon>
        <taxon>Pseudomonadota</taxon>
        <taxon>Alphaproteobacteria</taxon>
        <taxon>Sphingomonadales</taxon>
        <taxon>Sphingomonadaceae</taxon>
        <taxon>Sphingomonas</taxon>
    </lineage>
</organism>
<dbReference type="Proteomes" id="UP000515955">
    <property type="component" value="Chromosome"/>
</dbReference>
<accession>A0A7G9SDN7</accession>
<feature type="region of interest" description="Disordered" evidence="1">
    <location>
        <begin position="390"/>
        <end position="410"/>
    </location>
</feature>
<keyword evidence="2" id="KW-0732">Signal</keyword>
<reference evidence="3 4" key="1">
    <citation type="submission" date="2020-08" db="EMBL/GenBank/DDBJ databases">
        <title>Genome sequence of Sphingomonas rhizophila KACC 19189T.</title>
        <authorList>
            <person name="Hyun D.-W."/>
            <person name="Bae J.-W."/>
        </authorList>
    </citation>
    <scope>NUCLEOTIDE SEQUENCE [LARGE SCALE GENOMIC DNA]</scope>
    <source>
        <strain evidence="3 4">KACC 19189</strain>
    </source>
</reference>
<evidence type="ECO:0000313" key="3">
    <source>
        <dbReference type="EMBL" id="QNN65962.1"/>
    </source>
</evidence>
<feature type="compositionally biased region" description="Pro residues" evidence="1">
    <location>
        <begin position="399"/>
        <end position="410"/>
    </location>
</feature>
<dbReference type="RefSeq" id="WP_187542947.1">
    <property type="nucleotide sequence ID" value="NZ_CP060717.1"/>
</dbReference>
<gene>
    <name evidence="3" type="ORF">H9L12_05485</name>
</gene>
<feature type="chain" id="PRO_5028895811" evidence="2">
    <location>
        <begin position="26"/>
        <end position="410"/>
    </location>
</feature>
<sequence>MPSPRRTAFLTITAVAALAVGGALVAQMESGDRGIPPIDSSGTLEITGIHVDVGGKTGAEARYAGWRVAQREGFKAMWAKSRGRPVSEAPNLPDSVLDGLVSSIIIEREQIGPNRYIADLGILFDRARAGEMLGVAGQVRRSAPMLLIPVMISAGSPVAVESRNPWQRAWAQFRTVQSPIDYVRVSGTGVDPLLVNAAQVRRPGRAWWRNILDLYGAANVLVAEVELRRLYPGGPSIARFTGSFGPDRQLLGSFELTAKDSADLPRMMNEGVQRMDALFAQAAAAGIVRGDPSLIIVPPPPPVEEKEAVKPTGPDTAIQLIVETPDPASLQAAIGYIRNTPGVQAVTERSLAFGGTSTLFVTYAGDIDALRNALLARNWNVSQAGGTLRISRRPATLPSAPPSPQGNPSP</sequence>
<dbReference type="EMBL" id="CP060717">
    <property type="protein sequence ID" value="QNN65962.1"/>
    <property type="molecule type" value="Genomic_DNA"/>
</dbReference>
<proteinExistence type="predicted"/>